<reference evidence="3" key="1">
    <citation type="journal article" date="2019" name="Int. J. Syst. Evol. Microbiol.">
        <title>The Global Catalogue of Microorganisms (GCM) 10K type strain sequencing project: providing services to taxonomists for standard genome sequencing and annotation.</title>
        <authorList>
            <consortium name="The Broad Institute Genomics Platform"/>
            <consortium name="The Broad Institute Genome Sequencing Center for Infectious Disease"/>
            <person name="Wu L."/>
            <person name="Ma J."/>
        </authorList>
    </citation>
    <scope>NUCLEOTIDE SEQUENCE [LARGE SCALE GENOMIC DNA]</scope>
    <source>
        <strain evidence="3">JCM 15478</strain>
    </source>
</reference>
<gene>
    <name evidence="2" type="ORF">GCM10009801_00740</name>
</gene>
<keyword evidence="3" id="KW-1185">Reference proteome</keyword>
<proteinExistence type="inferred from homology"/>
<dbReference type="InterPro" id="IPR043129">
    <property type="entry name" value="ATPase_NBD"/>
</dbReference>
<dbReference type="EMBL" id="BAAAPE010000001">
    <property type="protein sequence ID" value="GAA2059764.1"/>
    <property type="molecule type" value="Genomic_DNA"/>
</dbReference>
<dbReference type="PANTHER" id="PTHR18964:SF149">
    <property type="entry name" value="BIFUNCTIONAL UDP-N-ACETYLGLUCOSAMINE 2-EPIMERASE_N-ACETYLMANNOSAMINE KINASE"/>
    <property type="match status" value="1"/>
</dbReference>
<dbReference type="Proteomes" id="UP001500016">
    <property type="component" value="Unassembled WGS sequence"/>
</dbReference>
<accession>A0ABP5GX57</accession>
<dbReference type="RefSeq" id="WP_344522692.1">
    <property type="nucleotide sequence ID" value="NZ_BAAAPE010000001.1"/>
</dbReference>
<dbReference type="SUPFAM" id="SSF53067">
    <property type="entry name" value="Actin-like ATPase domain"/>
    <property type="match status" value="1"/>
</dbReference>
<dbReference type="InterPro" id="IPR000600">
    <property type="entry name" value="ROK"/>
</dbReference>
<evidence type="ECO:0000256" key="1">
    <source>
        <dbReference type="ARBA" id="ARBA00006479"/>
    </source>
</evidence>
<evidence type="ECO:0000313" key="2">
    <source>
        <dbReference type="EMBL" id="GAA2059764.1"/>
    </source>
</evidence>
<sequence length="300" mass="30030">MSAAARRVALALDVGGTKIAGALVAEDGTLLHRTRRPSPRAPMAGTAEAAVELADAARERGYEVAGLGAGFPEYVDPAGRLTAREVIDWDEQPHALLSRTLPGVPVAVDSDVRCGARGEARWGGGAEEGFLYVSLGTGLSSTLILPGGAPLSGARGEAIALGELGVPSSVDAEWPGNLERYASGRGIGERCAALTGAATPGAREVTERAAAGDEQAAWVLDSAGRALGTALVWTVRLLDPAAIVLGGGLGSAEGGRVRAALDAAYAKGLAATGRPAPPPLRTAATGPEAGLLGAASLVLP</sequence>
<dbReference type="Pfam" id="PF00480">
    <property type="entry name" value="ROK"/>
    <property type="match status" value="1"/>
</dbReference>
<dbReference type="Gene3D" id="3.30.420.40">
    <property type="match status" value="2"/>
</dbReference>
<comment type="caution">
    <text evidence="2">The sequence shown here is derived from an EMBL/GenBank/DDBJ whole genome shotgun (WGS) entry which is preliminary data.</text>
</comment>
<evidence type="ECO:0000313" key="3">
    <source>
        <dbReference type="Proteomes" id="UP001500016"/>
    </source>
</evidence>
<dbReference type="PANTHER" id="PTHR18964">
    <property type="entry name" value="ROK (REPRESSOR, ORF, KINASE) FAMILY"/>
    <property type="match status" value="1"/>
</dbReference>
<name>A0ABP5GX57_9ACTN</name>
<organism evidence="2 3">
    <name type="scientific">Streptomyces albiaxialis</name>
    <dbReference type="NCBI Taxonomy" id="329523"/>
    <lineage>
        <taxon>Bacteria</taxon>
        <taxon>Bacillati</taxon>
        <taxon>Actinomycetota</taxon>
        <taxon>Actinomycetes</taxon>
        <taxon>Kitasatosporales</taxon>
        <taxon>Streptomycetaceae</taxon>
        <taxon>Streptomyces</taxon>
    </lineage>
</organism>
<comment type="similarity">
    <text evidence="1">Belongs to the ROK (NagC/XylR) family.</text>
</comment>
<protein>
    <submittedName>
        <fullName evidence="2">ROK family glucokinase</fullName>
    </submittedName>
</protein>